<protein>
    <submittedName>
        <fullName evidence="2">Membrane protein-like protein</fullName>
    </submittedName>
</protein>
<dbReference type="AlphaFoldDB" id="Q2G7W3"/>
<reference evidence="3" key="1">
    <citation type="submission" date="2006-01" db="EMBL/GenBank/DDBJ databases">
        <title>Complete sequence of Novosphingobium aromaticivorans DSM 12444.</title>
        <authorList>
            <consortium name="US DOE Joint Genome Institute"/>
            <person name="Copeland A."/>
            <person name="Lucas S."/>
            <person name="Lapidus A."/>
            <person name="Barry K."/>
            <person name="Detter J.C."/>
            <person name="Glavina T."/>
            <person name="Hammon N."/>
            <person name="Israni S."/>
            <person name="Pitluck S."/>
            <person name="Chain P."/>
            <person name="Malfatti S."/>
            <person name="Shin M."/>
            <person name="Vergez L."/>
            <person name="Schmutz J."/>
            <person name="Larimer F."/>
            <person name="Land M."/>
            <person name="Kyrpides N."/>
            <person name="Ivanova N."/>
            <person name="Fredrickson J."/>
            <person name="Balkwill D."/>
            <person name="Romine M.F."/>
            <person name="Richardson P."/>
        </authorList>
    </citation>
    <scope>NUCLEOTIDE SEQUENCE [LARGE SCALE GENOMIC DNA]</scope>
    <source>
        <strain evidence="3">ATCC 700278 / DSM 12444 / CCUG 56034 / CIP 105152 / NBRC 16084 / F199</strain>
    </source>
</reference>
<proteinExistence type="predicted"/>
<dbReference type="eggNOG" id="COG4267">
    <property type="taxonomic scope" value="Bacteria"/>
</dbReference>
<organism evidence="2 3">
    <name type="scientific">Novosphingobium aromaticivorans (strain ATCC 700278 / DSM 12444 / CCUG 56034 / CIP 105152 / NBRC 16084 / F199)</name>
    <dbReference type="NCBI Taxonomy" id="279238"/>
    <lineage>
        <taxon>Bacteria</taxon>
        <taxon>Pseudomonadati</taxon>
        <taxon>Pseudomonadota</taxon>
        <taxon>Alphaproteobacteria</taxon>
        <taxon>Sphingomonadales</taxon>
        <taxon>Sphingomonadaceae</taxon>
        <taxon>Novosphingobium</taxon>
    </lineage>
</organism>
<accession>Q2G7W3</accession>
<feature type="transmembrane region" description="Helical" evidence="1">
    <location>
        <begin position="65"/>
        <end position="86"/>
    </location>
</feature>
<dbReference type="HOGENOM" id="CLU_043533_1_1_5"/>
<feature type="transmembrane region" description="Helical" evidence="1">
    <location>
        <begin position="362"/>
        <end position="386"/>
    </location>
</feature>
<dbReference type="EMBL" id="CP000248">
    <property type="protein sequence ID" value="ABD26060.1"/>
    <property type="molecule type" value="Genomic_DNA"/>
</dbReference>
<feature type="transmembrane region" description="Helical" evidence="1">
    <location>
        <begin position="128"/>
        <end position="147"/>
    </location>
</feature>
<feature type="transmembrane region" description="Helical" evidence="1">
    <location>
        <begin position="98"/>
        <end position="121"/>
    </location>
</feature>
<gene>
    <name evidence="2" type="ordered locus">Saro_1620</name>
</gene>
<dbReference type="RefSeq" id="WP_011445270.1">
    <property type="nucleotide sequence ID" value="NC_007794.1"/>
</dbReference>
<dbReference type="KEGG" id="nar:Saro_1620"/>
<feature type="transmembrane region" description="Helical" evidence="1">
    <location>
        <begin position="187"/>
        <end position="208"/>
    </location>
</feature>
<name>Q2G7W3_NOVAD</name>
<keyword evidence="1" id="KW-0812">Transmembrane</keyword>
<feature type="transmembrane region" description="Helical" evidence="1">
    <location>
        <begin position="392"/>
        <end position="411"/>
    </location>
</feature>
<dbReference type="InterPro" id="IPR031617">
    <property type="entry name" value="PelG"/>
</dbReference>
<evidence type="ECO:0000313" key="2">
    <source>
        <dbReference type="EMBL" id="ABD26060.1"/>
    </source>
</evidence>
<dbReference type="Pfam" id="PF16933">
    <property type="entry name" value="PelG"/>
    <property type="match status" value="1"/>
</dbReference>
<feature type="transmembrane region" description="Helical" evidence="1">
    <location>
        <begin position="20"/>
        <end position="45"/>
    </location>
</feature>
<feature type="transmembrane region" description="Helical" evidence="1">
    <location>
        <begin position="330"/>
        <end position="350"/>
    </location>
</feature>
<feature type="transmembrane region" description="Helical" evidence="1">
    <location>
        <begin position="159"/>
        <end position="180"/>
    </location>
</feature>
<evidence type="ECO:0000313" key="3">
    <source>
        <dbReference type="Proteomes" id="UP000009134"/>
    </source>
</evidence>
<keyword evidence="1" id="KW-1133">Transmembrane helix</keyword>
<feature type="transmembrane region" description="Helical" evidence="1">
    <location>
        <begin position="228"/>
        <end position="249"/>
    </location>
</feature>
<feature type="transmembrane region" description="Helical" evidence="1">
    <location>
        <begin position="423"/>
        <end position="449"/>
    </location>
</feature>
<keyword evidence="1" id="KW-0472">Membrane</keyword>
<dbReference type="Proteomes" id="UP000009134">
    <property type="component" value="Chromosome"/>
</dbReference>
<keyword evidence="3" id="KW-1185">Reference proteome</keyword>
<sequence length="464" mass="48936">MAGIGFQLERMVRNGGVGGFIGATLDGAVLSSGPWVLTICAVLLLQNWIVRHGIADAGTIQTVMVYAFSGSVVIASPFALVGVRVASDRMFESNPAAIPGILTLALCGATLVAVVTGHFLFGVLAGHGAALALFGTAILVLLTQISVTGPFLTAMKRPWPILLSYAAGIVGAAIIFWCLAPATPIEVLRVVAAALALTLVLLLAVFAAEFPAPSSPDQAIWEKAAPALHVGLAGLMNAFALWVDKWMLWFAADSTKPLGLLRVNPIYDQASFAGLLTLIPGLSLMLFLAETQLERAFAVLVECCTGTSKLSRIESAREDVIAAVLRSLRLLIVAQIVIATVCWVLAPEIFRVLGFDARGIFAFRFTVIGVIFHIAAIYCGVVLAYFDLFGRVVMVWTAFFIGSVAATLVVWPMGFAGYGWGYLAGALAAAVTGLALVGTASVHIVYLLFVGNNPSVVGNRRYLV</sequence>
<dbReference type="STRING" id="279238.Saro_1620"/>
<evidence type="ECO:0000256" key="1">
    <source>
        <dbReference type="SAM" id="Phobius"/>
    </source>
</evidence>